<accession>A0A7Y0EDN6</accession>
<dbReference type="InterPro" id="IPR032812">
    <property type="entry name" value="SbsA_Ig"/>
</dbReference>
<protein>
    <submittedName>
        <fullName evidence="4">Ig-like domain-containing protein</fullName>
    </submittedName>
</protein>
<dbReference type="Gene3D" id="2.60.40.1220">
    <property type="match status" value="1"/>
</dbReference>
<sequence length="227" mass="24173">MIKQVKKYSVIALTMFVFLAFNSISVFAADDSVLSLGTRTITDVNKTWTVTFSSPIDFSSVLGNIQIKDVTSGNNLSITPMQGDSKAIVKVDAPSGGYILGHTYQVTVNKNIKLLSGNSLARTTTLNFIVTSKANSTSSGYAISANVTVSPAISIFKQITITSTNLPDAAKCKIEGNNNLVDIGKSIFLVVPGNTVKVYIYDSKGNVIGTADLDVSTTKNNMSLNLK</sequence>
<dbReference type="Pfam" id="PF13205">
    <property type="entry name" value="Big_5"/>
    <property type="match status" value="1"/>
</dbReference>
<keyword evidence="5" id="KW-1185">Reference proteome</keyword>
<dbReference type="Proteomes" id="UP000537131">
    <property type="component" value="Unassembled WGS sequence"/>
</dbReference>
<dbReference type="AlphaFoldDB" id="A0A7Y0EDN6"/>
<keyword evidence="1 2" id="KW-0732">Signal</keyword>
<evidence type="ECO:0000259" key="3">
    <source>
        <dbReference type="Pfam" id="PF13205"/>
    </source>
</evidence>
<feature type="chain" id="PRO_5031134631" evidence="2">
    <location>
        <begin position="29"/>
        <end position="227"/>
    </location>
</feature>
<evidence type="ECO:0000313" key="4">
    <source>
        <dbReference type="EMBL" id="NMM61463.1"/>
    </source>
</evidence>
<evidence type="ECO:0000256" key="2">
    <source>
        <dbReference type="SAM" id="SignalP"/>
    </source>
</evidence>
<comment type="caution">
    <text evidence="4">The sequence shown here is derived from an EMBL/GenBank/DDBJ whole genome shotgun (WGS) entry which is preliminary data.</text>
</comment>
<reference evidence="4 5" key="2">
    <citation type="submission" date="2020-06" db="EMBL/GenBank/DDBJ databases">
        <title>Complete Genome Sequence of Clostridium muelleri sp. nov. P21T, an Acid-Alcohol Producing Acetogen Isolated from Old Hay.</title>
        <authorList>
            <person name="Duncan K.E."/>
            <person name="Tanner R.S."/>
        </authorList>
    </citation>
    <scope>NUCLEOTIDE SEQUENCE [LARGE SCALE GENOMIC DNA]</scope>
    <source>
        <strain evidence="4 5">P21</strain>
    </source>
</reference>
<feature type="signal peptide" evidence="2">
    <location>
        <begin position="1"/>
        <end position="28"/>
    </location>
</feature>
<dbReference type="InterPro" id="IPR014755">
    <property type="entry name" value="Cu-Rt/internalin_Ig-like"/>
</dbReference>
<name>A0A7Y0EDN6_9CLOT</name>
<feature type="domain" description="SbsA Ig-like" evidence="3">
    <location>
        <begin position="42"/>
        <end position="128"/>
    </location>
</feature>
<evidence type="ECO:0000313" key="5">
    <source>
        <dbReference type="Proteomes" id="UP000537131"/>
    </source>
</evidence>
<reference evidence="4 5" key="1">
    <citation type="submission" date="2020-04" db="EMBL/GenBank/DDBJ databases">
        <authorList>
            <person name="Doyle D.A."/>
        </authorList>
    </citation>
    <scope>NUCLEOTIDE SEQUENCE [LARGE SCALE GENOMIC DNA]</scope>
    <source>
        <strain evidence="4 5">P21</strain>
    </source>
</reference>
<proteinExistence type="predicted"/>
<dbReference type="EMBL" id="JABBNI010000004">
    <property type="protein sequence ID" value="NMM61463.1"/>
    <property type="molecule type" value="Genomic_DNA"/>
</dbReference>
<organism evidence="4 5">
    <name type="scientific">Clostridium muellerianum</name>
    <dbReference type="NCBI Taxonomy" id="2716538"/>
    <lineage>
        <taxon>Bacteria</taxon>
        <taxon>Bacillati</taxon>
        <taxon>Bacillota</taxon>
        <taxon>Clostridia</taxon>
        <taxon>Eubacteriales</taxon>
        <taxon>Clostridiaceae</taxon>
        <taxon>Clostridium</taxon>
    </lineage>
</organism>
<gene>
    <name evidence="4" type="ORF">HBE96_01845</name>
</gene>
<evidence type="ECO:0000256" key="1">
    <source>
        <dbReference type="ARBA" id="ARBA00022729"/>
    </source>
</evidence>
<dbReference type="RefSeq" id="WP_169296067.1">
    <property type="nucleotide sequence ID" value="NZ_JABBNI010000004.1"/>
</dbReference>